<dbReference type="InterPro" id="IPR027417">
    <property type="entry name" value="P-loop_NTPase"/>
</dbReference>
<dbReference type="PANTHER" id="PTHR16305">
    <property type="entry name" value="TESTICULAR SOLUBLE ADENYLYL CYCLASE"/>
    <property type="match status" value="1"/>
</dbReference>
<dbReference type="InterPro" id="IPR003593">
    <property type="entry name" value="AAA+_ATPase"/>
</dbReference>
<dbReference type="GO" id="GO:0005524">
    <property type="term" value="F:ATP binding"/>
    <property type="evidence" value="ECO:0007669"/>
    <property type="project" value="UniProtKB-KW"/>
</dbReference>
<dbReference type="CDD" id="cd06170">
    <property type="entry name" value="LuxR_C_like"/>
    <property type="match status" value="1"/>
</dbReference>
<proteinExistence type="predicted"/>
<dbReference type="Proteomes" id="UP001596548">
    <property type="component" value="Unassembled WGS sequence"/>
</dbReference>
<dbReference type="InterPro" id="IPR036388">
    <property type="entry name" value="WH-like_DNA-bd_sf"/>
</dbReference>
<accession>A0ABW2HZ94</accession>
<dbReference type="Pfam" id="PF13191">
    <property type="entry name" value="AAA_16"/>
    <property type="match status" value="1"/>
</dbReference>
<dbReference type="RefSeq" id="WP_378973189.1">
    <property type="nucleotide sequence ID" value="NZ_JBHTBJ010000023.1"/>
</dbReference>
<dbReference type="InterPro" id="IPR016032">
    <property type="entry name" value="Sig_transdc_resp-reg_C-effctor"/>
</dbReference>
<dbReference type="SMART" id="SM00382">
    <property type="entry name" value="AAA"/>
    <property type="match status" value="1"/>
</dbReference>
<dbReference type="SUPFAM" id="SSF46894">
    <property type="entry name" value="C-terminal effector domain of the bipartite response regulators"/>
    <property type="match status" value="1"/>
</dbReference>
<protein>
    <submittedName>
        <fullName evidence="4">ATP-binding protein</fullName>
    </submittedName>
</protein>
<evidence type="ECO:0000313" key="4">
    <source>
        <dbReference type="EMBL" id="MFC7277513.1"/>
    </source>
</evidence>
<organism evidence="4 5">
    <name type="scientific">Paractinoplanes rhizophilus</name>
    <dbReference type="NCBI Taxonomy" id="1416877"/>
    <lineage>
        <taxon>Bacteria</taxon>
        <taxon>Bacillati</taxon>
        <taxon>Actinomycetota</taxon>
        <taxon>Actinomycetes</taxon>
        <taxon>Micromonosporales</taxon>
        <taxon>Micromonosporaceae</taxon>
        <taxon>Paractinoplanes</taxon>
    </lineage>
</organism>
<dbReference type="Gene3D" id="1.25.40.10">
    <property type="entry name" value="Tetratricopeptide repeat domain"/>
    <property type="match status" value="2"/>
</dbReference>
<dbReference type="InterPro" id="IPR000792">
    <property type="entry name" value="Tscrpt_reg_LuxR_C"/>
</dbReference>
<dbReference type="PROSITE" id="PS50043">
    <property type="entry name" value="HTH_LUXR_2"/>
    <property type="match status" value="1"/>
</dbReference>
<dbReference type="InterPro" id="IPR041664">
    <property type="entry name" value="AAA_16"/>
</dbReference>
<evidence type="ECO:0000256" key="2">
    <source>
        <dbReference type="ARBA" id="ARBA00022840"/>
    </source>
</evidence>
<dbReference type="PANTHER" id="PTHR16305:SF35">
    <property type="entry name" value="TRANSCRIPTIONAL ACTIVATOR DOMAIN"/>
    <property type="match status" value="1"/>
</dbReference>
<gene>
    <name evidence="4" type="ORF">ACFQS1_26255</name>
</gene>
<dbReference type="Pfam" id="PF00196">
    <property type="entry name" value="GerE"/>
    <property type="match status" value="1"/>
</dbReference>
<name>A0ABW2HZ94_9ACTN</name>
<dbReference type="PROSITE" id="PS00622">
    <property type="entry name" value="HTH_LUXR_1"/>
    <property type="match status" value="1"/>
</dbReference>
<dbReference type="EMBL" id="JBHTBJ010000023">
    <property type="protein sequence ID" value="MFC7277513.1"/>
    <property type="molecule type" value="Genomic_DNA"/>
</dbReference>
<evidence type="ECO:0000256" key="1">
    <source>
        <dbReference type="ARBA" id="ARBA00022741"/>
    </source>
</evidence>
<keyword evidence="5" id="KW-1185">Reference proteome</keyword>
<dbReference type="PRINTS" id="PR00038">
    <property type="entry name" value="HTHLUXR"/>
</dbReference>
<comment type="caution">
    <text evidence="4">The sequence shown here is derived from an EMBL/GenBank/DDBJ whole genome shotgun (WGS) entry which is preliminary data.</text>
</comment>
<dbReference type="InterPro" id="IPR011990">
    <property type="entry name" value="TPR-like_helical_dom_sf"/>
</dbReference>
<dbReference type="SMART" id="SM00421">
    <property type="entry name" value="HTH_LUXR"/>
    <property type="match status" value="1"/>
</dbReference>
<dbReference type="Gene3D" id="1.10.10.10">
    <property type="entry name" value="Winged helix-like DNA-binding domain superfamily/Winged helix DNA-binding domain"/>
    <property type="match status" value="1"/>
</dbReference>
<evidence type="ECO:0000313" key="5">
    <source>
        <dbReference type="Proteomes" id="UP001596548"/>
    </source>
</evidence>
<sequence>MDLLERADELATLTRLLAETSAGGRVAVLSGEAGAGKSTLAAAFAAAAGPRAQVLWGACDPLRTPRALGPLHDIARALGGRLRERILQAPRAEVFDLLLEALDRPPQTARPVVVLEDLHWADEATLDMVAFLGRRLALCRALLLVTYRDDEIGPDHRLRNVLAGLPPALSRRVTLPPLSRAAVAELARRAGRGTPEVYEVTGGNPLLVTEVLAAGAEGVPPTVRDLVLSRLSALGEPAREVARLVSVVPARAESDLLRGRAGAVDECLARGVLTARGDGVAFRHELLRRAVEEALSPVRRKALHAEVLSALTTMPGVDPARLVHHAHHAGDVEAVLRWAPIAARRAAELGAYRQAVAHYATALALAGDRPVEERAGLLEEHSLAAYHAGLGVDAIEARQSALRLREELGDPLRVGDNLRWMARLSWWNGRPDDARRYCWRAVGVLEAIPPGASPALSPAASPGASPGRELAAAYSHLSQLYMLANEEEPAIAWGSRALELARRNGDRDTMLHAMVNIASARFLRDEPAGVTGLREAFALAVAAGLDDHAGRALVNLGTMAVDGYALDLAEETFDRVLPFLTARDLDGYMRHLLGHRARVGLARGDWATAAADVEEAMAGGEVPGAYLVPALSVRAVLRARRDQPGAREDAALARERGYRADEIQFVGPAAIALAELCWLDGDLERARVEAGHGLGVAERAGHAWFLGELAFWLWRAGGEVPPSAAGSAAEPFRLMIAGEWRAAADEWAKLGCPYLRAEALSGGDADATTEALRIFDRLGAVRPARRLRAALRERGLPVPRGPRPATAADPTGLTGRQREVLALLAEGLSNAEIAARLTLSAKTVDHHVSAVLGKLGVRNRGQAAVVARKLGNSPHVGTGGDS</sequence>
<keyword evidence="1" id="KW-0547">Nucleotide-binding</keyword>
<dbReference type="Gene3D" id="3.40.50.300">
    <property type="entry name" value="P-loop containing nucleotide triphosphate hydrolases"/>
    <property type="match status" value="1"/>
</dbReference>
<dbReference type="SUPFAM" id="SSF48452">
    <property type="entry name" value="TPR-like"/>
    <property type="match status" value="2"/>
</dbReference>
<evidence type="ECO:0000259" key="3">
    <source>
        <dbReference type="PROSITE" id="PS50043"/>
    </source>
</evidence>
<keyword evidence="2 4" id="KW-0067">ATP-binding</keyword>
<reference evidence="5" key="1">
    <citation type="journal article" date="2019" name="Int. J. Syst. Evol. Microbiol.">
        <title>The Global Catalogue of Microorganisms (GCM) 10K type strain sequencing project: providing services to taxonomists for standard genome sequencing and annotation.</title>
        <authorList>
            <consortium name="The Broad Institute Genomics Platform"/>
            <consortium name="The Broad Institute Genome Sequencing Center for Infectious Disease"/>
            <person name="Wu L."/>
            <person name="Ma J."/>
        </authorList>
    </citation>
    <scope>NUCLEOTIDE SEQUENCE [LARGE SCALE GENOMIC DNA]</scope>
    <source>
        <strain evidence="5">XZYJT-10</strain>
    </source>
</reference>
<dbReference type="SUPFAM" id="SSF52540">
    <property type="entry name" value="P-loop containing nucleoside triphosphate hydrolases"/>
    <property type="match status" value="1"/>
</dbReference>
<feature type="domain" description="HTH luxR-type" evidence="3">
    <location>
        <begin position="806"/>
        <end position="871"/>
    </location>
</feature>